<dbReference type="AlphaFoldDB" id="A0A194XEP2"/>
<accession>A0A194XEP2</accession>
<proteinExistence type="predicted"/>
<name>A0A194XEP2_MOLSC</name>
<evidence type="ECO:0000313" key="2">
    <source>
        <dbReference type="Proteomes" id="UP000070700"/>
    </source>
</evidence>
<dbReference type="RefSeq" id="XP_018072998.1">
    <property type="nucleotide sequence ID" value="XM_018219658.1"/>
</dbReference>
<reference evidence="1 2" key="1">
    <citation type="submission" date="2015-10" db="EMBL/GenBank/DDBJ databases">
        <title>Full genome of DAOMC 229536 Phialocephala scopiformis, a fungal endophyte of spruce producing the potent anti-insectan compound rugulosin.</title>
        <authorList>
            <consortium name="DOE Joint Genome Institute"/>
            <person name="Walker A.K."/>
            <person name="Frasz S.L."/>
            <person name="Seifert K.A."/>
            <person name="Miller J.D."/>
            <person name="Mondo S.J."/>
            <person name="Labutti K."/>
            <person name="Lipzen A."/>
            <person name="Dockter R."/>
            <person name="Kennedy M."/>
            <person name="Grigoriev I.V."/>
            <person name="Spatafora J.W."/>
        </authorList>
    </citation>
    <scope>NUCLEOTIDE SEQUENCE [LARGE SCALE GENOMIC DNA]</scope>
    <source>
        <strain evidence="1 2">CBS 120377</strain>
    </source>
</reference>
<sequence>MSSEGLYYVYAKYTNQKATGYDYANSSYGRYLCVFRNRWEADEFWRFMATWQYSKGTNFFSYLNRNGPQFWQFNGTNAQDSFMSILQYAQPQGQNIMCTRITTYTNEAGCLALPQQATVDWTNGCAVFIRNKLNPAEYWHLDGSSIQVTNSTYRTKFVIRGTNFAAGDTTVLNRSDPITIELASNAGGSNPQYLGLVTADARLVTTSSPYNWSFGDFFVSFGQKTLNNDAGTAEHMVVRDQAGKAVS</sequence>
<dbReference type="EMBL" id="KQ947412">
    <property type="protein sequence ID" value="KUJ18643.1"/>
    <property type="molecule type" value="Genomic_DNA"/>
</dbReference>
<organism evidence="1 2">
    <name type="scientific">Mollisia scopiformis</name>
    <name type="common">Conifer needle endophyte fungus</name>
    <name type="synonym">Phialocephala scopiformis</name>
    <dbReference type="NCBI Taxonomy" id="149040"/>
    <lineage>
        <taxon>Eukaryota</taxon>
        <taxon>Fungi</taxon>
        <taxon>Dikarya</taxon>
        <taxon>Ascomycota</taxon>
        <taxon>Pezizomycotina</taxon>
        <taxon>Leotiomycetes</taxon>
        <taxon>Helotiales</taxon>
        <taxon>Mollisiaceae</taxon>
        <taxon>Mollisia</taxon>
    </lineage>
</organism>
<keyword evidence="2" id="KW-1185">Reference proteome</keyword>
<evidence type="ECO:0000313" key="1">
    <source>
        <dbReference type="EMBL" id="KUJ18643.1"/>
    </source>
</evidence>
<dbReference type="OrthoDB" id="5364171at2759"/>
<dbReference type="KEGG" id="psco:LY89DRAFT_732199"/>
<dbReference type="Proteomes" id="UP000070700">
    <property type="component" value="Unassembled WGS sequence"/>
</dbReference>
<dbReference type="InParanoid" id="A0A194XEP2"/>
<dbReference type="GeneID" id="28829384"/>
<protein>
    <submittedName>
        <fullName evidence="1">Uncharacterized protein</fullName>
    </submittedName>
</protein>
<gene>
    <name evidence="1" type="ORF">LY89DRAFT_732199</name>
</gene>